<proteinExistence type="predicted"/>
<dbReference type="RefSeq" id="WP_305004859.1">
    <property type="nucleotide sequence ID" value="NZ_JAUQSY010000002.1"/>
</dbReference>
<protein>
    <submittedName>
        <fullName evidence="2">Histidine phosphatase family protein</fullName>
    </submittedName>
</protein>
<feature type="chain" id="PRO_5045880997" evidence="1">
    <location>
        <begin position="23"/>
        <end position="172"/>
    </location>
</feature>
<name>A0ABT9B5K2_9BACT</name>
<dbReference type="SMART" id="SM00855">
    <property type="entry name" value="PGAM"/>
    <property type="match status" value="1"/>
</dbReference>
<dbReference type="Proteomes" id="UP001176429">
    <property type="component" value="Unassembled WGS sequence"/>
</dbReference>
<keyword evidence="3" id="KW-1185">Reference proteome</keyword>
<dbReference type="EMBL" id="JAUQSY010000002">
    <property type="protein sequence ID" value="MDO7873540.1"/>
    <property type="molecule type" value="Genomic_DNA"/>
</dbReference>
<evidence type="ECO:0000256" key="1">
    <source>
        <dbReference type="SAM" id="SignalP"/>
    </source>
</evidence>
<reference evidence="2" key="1">
    <citation type="submission" date="2023-07" db="EMBL/GenBank/DDBJ databases">
        <authorList>
            <person name="Kim M.K."/>
        </authorList>
    </citation>
    <scope>NUCLEOTIDE SEQUENCE</scope>
    <source>
        <strain evidence="2">ASUV-10-1</strain>
    </source>
</reference>
<evidence type="ECO:0000313" key="3">
    <source>
        <dbReference type="Proteomes" id="UP001176429"/>
    </source>
</evidence>
<gene>
    <name evidence="2" type="ORF">Q5H93_02265</name>
</gene>
<accession>A0ABT9B5K2</accession>
<dbReference type="Pfam" id="PF00300">
    <property type="entry name" value="His_Phos_1"/>
    <property type="match status" value="1"/>
</dbReference>
<dbReference type="Gene3D" id="3.40.50.1240">
    <property type="entry name" value="Phosphoglycerate mutase-like"/>
    <property type="match status" value="1"/>
</dbReference>
<dbReference type="SUPFAM" id="SSF53254">
    <property type="entry name" value="Phosphoglycerate mutase-like"/>
    <property type="match status" value="1"/>
</dbReference>
<sequence>MLFHLLTWLHLLTGLLPNTAAAKPPVTTVYLVRHGEKDLTPNLADPALTPAGEARALALRDMLAGRHPAALFTTDTRRTRATLAPLAAAKQLTPQVYDAKDPAALAALIRRDYAGKTVVVVSHSNRLPGLIEALGAKPPMTEISEAEFSYLFEMQLPASGRARLKVRHYGAR</sequence>
<dbReference type="InterPro" id="IPR029033">
    <property type="entry name" value="His_PPase_superfam"/>
</dbReference>
<feature type="signal peptide" evidence="1">
    <location>
        <begin position="1"/>
        <end position="22"/>
    </location>
</feature>
<comment type="caution">
    <text evidence="2">The sequence shown here is derived from an EMBL/GenBank/DDBJ whole genome shotgun (WGS) entry which is preliminary data.</text>
</comment>
<keyword evidence="1" id="KW-0732">Signal</keyword>
<organism evidence="2 3">
    <name type="scientific">Hymenobacter aranciens</name>
    <dbReference type="NCBI Taxonomy" id="3063996"/>
    <lineage>
        <taxon>Bacteria</taxon>
        <taxon>Pseudomonadati</taxon>
        <taxon>Bacteroidota</taxon>
        <taxon>Cytophagia</taxon>
        <taxon>Cytophagales</taxon>
        <taxon>Hymenobacteraceae</taxon>
        <taxon>Hymenobacter</taxon>
    </lineage>
</organism>
<evidence type="ECO:0000313" key="2">
    <source>
        <dbReference type="EMBL" id="MDO7873540.1"/>
    </source>
</evidence>
<dbReference type="InterPro" id="IPR013078">
    <property type="entry name" value="His_Pase_superF_clade-1"/>
</dbReference>